<proteinExistence type="predicted"/>
<feature type="domain" description="DUF6915" evidence="1">
    <location>
        <begin position="1"/>
        <end position="100"/>
    </location>
</feature>
<dbReference type="Proteomes" id="UP001204144">
    <property type="component" value="Unassembled WGS sequence"/>
</dbReference>
<reference evidence="2 3" key="1">
    <citation type="submission" date="2018-11" db="EMBL/GenBank/DDBJ databases">
        <title>Novel bacteria species description.</title>
        <authorList>
            <person name="Han J.-H."/>
        </authorList>
    </citation>
    <scope>NUCLEOTIDE SEQUENCE [LARGE SCALE GENOMIC DNA]</scope>
    <source>
        <strain evidence="2 3">KCTC23259</strain>
    </source>
</reference>
<sequence length="201" mass="23219">MNSILHSQISVRRRGGKIEDYLPIHDFIDSTKELCSDNRHRLLHTMWGIRRVIVPIFGHSIINGDNKTVNVKDLCEQDHILPDYQNKFIPTLGDFVSALDNSVVNNLDFDSFSESYKHDKELYDLLLSPLANTGRKTSLIITHNSWFINEIVPRILKREVEIRDFEIIPSDIFDNMNFRLWMDNGSSYPESCKLTVGKVVG</sequence>
<keyword evidence="3" id="KW-1185">Reference proteome</keyword>
<gene>
    <name evidence="2" type="ORF">EGI31_05705</name>
</gene>
<dbReference type="InterPro" id="IPR054061">
    <property type="entry name" value="DUF6915"/>
</dbReference>
<dbReference type="Pfam" id="PF21866">
    <property type="entry name" value="DUF6915"/>
    <property type="match status" value="1"/>
</dbReference>
<dbReference type="RefSeq" id="WP_255036208.1">
    <property type="nucleotide sequence ID" value="NZ_RJUF01000010.1"/>
</dbReference>
<evidence type="ECO:0000313" key="3">
    <source>
        <dbReference type="Proteomes" id="UP001204144"/>
    </source>
</evidence>
<protein>
    <recommendedName>
        <fullName evidence="1">DUF6915 domain-containing protein</fullName>
    </recommendedName>
</protein>
<dbReference type="EMBL" id="RJUF01000010">
    <property type="protein sequence ID" value="MCP9762441.1"/>
    <property type="molecule type" value="Genomic_DNA"/>
</dbReference>
<evidence type="ECO:0000259" key="1">
    <source>
        <dbReference type="Pfam" id="PF21866"/>
    </source>
</evidence>
<accession>A0AAE3KTP9</accession>
<name>A0AAE3KTP9_9BACT</name>
<organism evidence="2 3">
    <name type="scientific">Lacihabitans soyangensis</name>
    <dbReference type="NCBI Taxonomy" id="869394"/>
    <lineage>
        <taxon>Bacteria</taxon>
        <taxon>Pseudomonadati</taxon>
        <taxon>Bacteroidota</taxon>
        <taxon>Cytophagia</taxon>
        <taxon>Cytophagales</taxon>
        <taxon>Leadbetterellaceae</taxon>
        <taxon>Lacihabitans</taxon>
    </lineage>
</organism>
<dbReference type="AlphaFoldDB" id="A0AAE3KTP9"/>
<evidence type="ECO:0000313" key="2">
    <source>
        <dbReference type="EMBL" id="MCP9762441.1"/>
    </source>
</evidence>
<comment type="caution">
    <text evidence="2">The sequence shown here is derived from an EMBL/GenBank/DDBJ whole genome shotgun (WGS) entry which is preliminary data.</text>
</comment>